<dbReference type="PANTHER" id="PTHR43392">
    <property type="entry name" value="AAA-TYPE ATPASE FAMILY PROTEIN / ANKYRIN REPEAT FAMILY PROTEIN"/>
    <property type="match status" value="1"/>
</dbReference>
<protein>
    <submittedName>
        <fullName evidence="5">Stage V sporulation protein K</fullName>
    </submittedName>
</protein>
<comment type="similarity">
    <text evidence="1">Belongs to the CbxX/CfxQ family.</text>
</comment>
<reference evidence="5 6" key="1">
    <citation type="journal article" date="2015" name="Genome Announc.">
        <title>Complete genome sequences for 35 biothreat assay-relevant bacillus species.</title>
        <authorList>
            <person name="Johnson S.L."/>
            <person name="Daligault H.E."/>
            <person name="Davenport K.W."/>
            <person name="Jaissle J."/>
            <person name="Frey K.G."/>
            <person name="Ladner J.T."/>
            <person name="Broomall S.M."/>
            <person name="Bishop-Lilly K.A."/>
            <person name="Bruce D.C."/>
            <person name="Gibbons H.S."/>
            <person name="Coyne S.R."/>
            <person name="Lo C.C."/>
            <person name="Meincke L."/>
            <person name="Munk A.C."/>
            <person name="Koroleva G.I."/>
            <person name="Rosenzweig C.N."/>
            <person name="Palacios G.F."/>
            <person name="Redden C.L."/>
            <person name="Minogue T.D."/>
            <person name="Chain P.S."/>
        </authorList>
    </citation>
    <scope>NUCLEOTIDE SEQUENCE [LARGE SCALE GENOMIC DNA]</scope>
    <source>
        <strain evidence="5 6">03BB108</strain>
    </source>
</reference>
<dbReference type="Pfam" id="PF17866">
    <property type="entry name" value="AAA_lid_6"/>
    <property type="match status" value="2"/>
</dbReference>
<dbReference type="Proteomes" id="UP000031861">
    <property type="component" value="Plasmid pBFI_1"/>
</dbReference>
<dbReference type="InterPro" id="IPR041627">
    <property type="entry name" value="AAA_lid_6"/>
</dbReference>
<dbReference type="Gene3D" id="3.40.50.300">
    <property type="entry name" value="P-loop containing nucleotide triphosphate hydrolases"/>
    <property type="match status" value="2"/>
</dbReference>
<keyword evidence="5" id="KW-0614">Plasmid</keyword>
<dbReference type="AlphaFoldDB" id="A0AAN0W4W5"/>
<dbReference type="InterPro" id="IPR000641">
    <property type="entry name" value="CbxX/CfxQ"/>
</dbReference>
<dbReference type="InterPro" id="IPR027417">
    <property type="entry name" value="P-loop_NTPase"/>
</dbReference>
<proteinExistence type="inferred from homology"/>
<evidence type="ECO:0000256" key="3">
    <source>
        <dbReference type="ARBA" id="ARBA00022840"/>
    </source>
</evidence>
<geneLocation type="plasmid" evidence="5 6">
    <name>pBFI_1</name>
</geneLocation>
<name>A0AAN0W4W5_BACCE</name>
<evidence type="ECO:0000256" key="1">
    <source>
        <dbReference type="ARBA" id="ARBA00010378"/>
    </source>
</evidence>
<dbReference type="PANTHER" id="PTHR43392:SF2">
    <property type="entry name" value="AAA-TYPE ATPASE FAMILY PROTEIN _ ANKYRIN REPEAT FAMILY PROTEIN"/>
    <property type="match status" value="1"/>
</dbReference>
<dbReference type="SUPFAM" id="SSF52540">
    <property type="entry name" value="P-loop containing nucleoside triphosphate hydrolases"/>
    <property type="match status" value="2"/>
</dbReference>
<feature type="domain" description="AAA+ ATPase" evidence="4">
    <location>
        <begin position="62"/>
        <end position="200"/>
    </location>
</feature>
<dbReference type="FunFam" id="3.40.50.300:FF:000216">
    <property type="entry name" value="Type VII secretion ATPase EccA"/>
    <property type="match status" value="2"/>
</dbReference>
<evidence type="ECO:0000313" key="5">
    <source>
        <dbReference type="EMBL" id="AJI08954.1"/>
    </source>
</evidence>
<sequence length="550" mass="61651">MDKAVTKREAAEIEKYNYVNKSLYEASKLIGLRKFKDFLIELVALVEFQNERAQKGFSVSNQSFHTVFLGNAGVGKTTAARILAKILYGLGIVQNANVVEVSRSDLVSEYVGQTAAKTKDAIQRAMGGVLFVDEAYALARGGEQDFGKEAIDTLVKAMEDHRGEFVVILAGYSEEMRQLLKTNSGLQSRIANTVILEDYNSDELVSIAQRMIKEQNFTLEVGLLPKLKELFESKQLKGKKDVGNARMVRNTIETAIRKHAVVYNMNPSIPLNQLSSTDFGITDKTFSLENELNKLIGNEEVKNLIRSLEDQIYINQERKKLNLKNTEQSLHMVFKGSPGVGKTTFARIVAQLLKELGVLKTGHLVEVDRSDLVAGYVGQTALKTKDVIESALGGVLFIDEAYSLAQNNDQFGKEAIDTLVKAMEDYRDELVVIVAGYSDDMDKFLQINQGLSSRFNIQIPFKDYSLKELFEIAIKMYSDKEYRLTHESCIILSHILKMGLELGENGRFVRNVVEESIRAQSTRLRAVNNRTKAALLTIIDKDMEQVKKSL</sequence>
<keyword evidence="3" id="KW-0067">ATP-binding</keyword>
<dbReference type="GO" id="GO:0016887">
    <property type="term" value="F:ATP hydrolysis activity"/>
    <property type="evidence" value="ECO:0007669"/>
    <property type="project" value="InterPro"/>
</dbReference>
<dbReference type="InterPro" id="IPR003959">
    <property type="entry name" value="ATPase_AAA_core"/>
</dbReference>
<organism evidence="5 6">
    <name type="scientific">Bacillus cereus 03BB108</name>
    <dbReference type="NCBI Taxonomy" id="451709"/>
    <lineage>
        <taxon>Bacteria</taxon>
        <taxon>Bacillati</taxon>
        <taxon>Bacillota</taxon>
        <taxon>Bacilli</taxon>
        <taxon>Bacillales</taxon>
        <taxon>Bacillaceae</taxon>
        <taxon>Bacillus</taxon>
        <taxon>Bacillus cereus group</taxon>
    </lineage>
</organism>
<accession>A0AAN0W4W5</accession>
<evidence type="ECO:0000259" key="4">
    <source>
        <dbReference type="SMART" id="SM00382"/>
    </source>
</evidence>
<keyword evidence="2" id="KW-0547">Nucleotide-binding</keyword>
<dbReference type="PRINTS" id="PR00819">
    <property type="entry name" value="CBXCFQXSUPER"/>
</dbReference>
<dbReference type="InterPro" id="IPR050773">
    <property type="entry name" value="CbxX/CfxQ_RuBisCO_ESX"/>
</dbReference>
<dbReference type="GO" id="GO:0005524">
    <property type="term" value="F:ATP binding"/>
    <property type="evidence" value="ECO:0007669"/>
    <property type="project" value="UniProtKB-KW"/>
</dbReference>
<dbReference type="InterPro" id="IPR003593">
    <property type="entry name" value="AAA+_ATPase"/>
</dbReference>
<evidence type="ECO:0000256" key="2">
    <source>
        <dbReference type="ARBA" id="ARBA00022741"/>
    </source>
</evidence>
<evidence type="ECO:0000313" key="6">
    <source>
        <dbReference type="Proteomes" id="UP000031861"/>
    </source>
</evidence>
<dbReference type="Gene3D" id="1.10.8.60">
    <property type="match status" value="2"/>
</dbReference>
<dbReference type="Pfam" id="PF00004">
    <property type="entry name" value="AAA"/>
    <property type="match status" value="2"/>
</dbReference>
<dbReference type="RefSeq" id="WP_001995961.1">
    <property type="nucleotide sequence ID" value="NZ_CP009639.1"/>
</dbReference>
<dbReference type="CDD" id="cd00009">
    <property type="entry name" value="AAA"/>
    <property type="match status" value="2"/>
</dbReference>
<dbReference type="SMART" id="SM00382">
    <property type="entry name" value="AAA"/>
    <property type="match status" value="2"/>
</dbReference>
<feature type="domain" description="AAA+ ATPase" evidence="4">
    <location>
        <begin position="328"/>
        <end position="465"/>
    </location>
</feature>
<gene>
    <name evidence="5" type="primary">spoVK</name>
    <name evidence="5" type="ORF">AK40_5530</name>
</gene>
<dbReference type="EMBL" id="CP009639">
    <property type="protein sequence ID" value="AJI08954.1"/>
    <property type="molecule type" value="Genomic_DNA"/>
</dbReference>